<evidence type="ECO:0000256" key="1">
    <source>
        <dbReference type="ARBA" id="ARBA00022603"/>
    </source>
</evidence>
<dbReference type="PANTHER" id="PTHR10509">
    <property type="entry name" value="O-METHYLTRANSFERASE-RELATED"/>
    <property type="match status" value="1"/>
</dbReference>
<dbReference type="InterPro" id="IPR029063">
    <property type="entry name" value="SAM-dependent_MTases_sf"/>
</dbReference>
<protein>
    <submittedName>
        <fullName evidence="4">O-methyltransferase</fullName>
    </submittedName>
</protein>
<keyword evidence="2 4" id="KW-0808">Transferase</keyword>
<reference evidence="4 5" key="1">
    <citation type="submission" date="2020-12" db="EMBL/GenBank/DDBJ databases">
        <authorList>
            <person name="Zhou J."/>
        </authorList>
    </citation>
    <scope>NUCLEOTIDE SEQUENCE [LARGE SCALE GENOMIC DNA]</scope>
    <source>
        <strain evidence="4 5">CCUG 61299</strain>
    </source>
</reference>
<dbReference type="PANTHER" id="PTHR10509:SF85">
    <property type="entry name" value="O-METHYLTRANSFERASE RV1220C-RELATED"/>
    <property type="match status" value="1"/>
</dbReference>
<dbReference type="GO" id="GO:0032259">
    <property type="term" value="P:methylation"/>
    <property type="evidence" value="ECO:0007669"/>
    <property type="project" value="UniProtKB-KW"/>
</dbReference>
<accession>A0A7T7MAE4</accession>
<dbReference type="GO" id="GO:0008757">
    <property type="term" value="F:S-adenosylmethionine-dependent methyltransferase activity"/>
    <property type="evidence" value="ECO:0007669"/>
    <property type="project" value="TreeGrafter"/>
</dbReference>
<dbReference type="CDD" id="cd02440">
    <property type="entry name" value="AdoMet_MTases"/>
    <property type="match status" value="1"/>
</dbReference>
<dbReference type="Pfam" id="PF01596">
    <property type="entry name" value="Methyltransf_3"/>
    <property type="match status" value="1"/>
</dbReference>
<proteinExistence type="predicted"/>
<dbReference type="Proteomes" id="UP000595895">
    <property type="component" value="Chromosome"/>
</dbReference>
<evidence type="ECO:0000256" key="3">
    <source>
        <dbReference type="ARBA" id="ARBA00022691"/>
    </source>
</evidence>
<keyword evidence="1 4" id="KW-0489">Methyltransferase</keyword>
<dbReference type="SUPFAM" id="SSF53335">
    <property type="entry name" value="S-adenosyl-L-methionine-dependent methyltransferases"/>
    <property type="match status" value="1"/>
</dbReference>
<dbReference type="KEGG" id="awe:JG540_03165"/>
<dbReference type="Gene3D" id="3.40.50.150">
    <property type="entry name" value="Vaccinia Virus protein VP39"/>
    <property type="match status" value="1"/>
</dbReference>
<gene>
    <name evidence="4" type="ORF">JG540_03165</name>
</gene>
<keyword evidence="5" id="KW-1185">Reference proteome</keyword>
<dbReference type="PROSITE" id="PS51682">
    <property type="entry name" value="SAM_OMT_I"/>
    <property type="match status" value="1"/>
</dbReference>
<dbReference type="EMBL" id="CP066802">
    <property type="protein sequence ID" value="QQM67886.1"/>
    <property type="molecule type" value="Genomic_DNA"/>
</dbReference>
<organism evidence="4 5">
    <name type="scientific">Actinomyces weissii</name>
    <dbReference type="NCBI Taxonomy" id="675090"/>
    <lineage>
        <taxon>Bacteria</taxon>
        <taxon>Bacillati</taxon>
        <taxon>Actinomycetota</taxon>
        <taxon>Actinomycetes</taxon>
        <taxon>Actinomycetales</taxon>
        <taxon>Actinomycetaceae</taxon>
        <taxon>Actinomyces</taxon>
    </lineage>
</organism>
<keyword evidence="3" id="KW-0949">S-adenosyl-L-methionine</keyword>
<evidence type="ECO:0000313" key="5">
    <source>
        <dbReference type="Proteomes" id="UP000595895"/>
    </source>
</evidence>
<evidence type="ECO:0000313" key="4">
    <source>
        <dbReference type="EMBL" id="QQM67886.1"/>
    </source>
</evidence>
<dbReference type="AlphaFoldDB" id="A0A7T7MAE4"/>
<evidence type="ECO:0000256" key="2">
    <source>
        <dbReference type="ARBA" id="ARBA00022679"/>
    </source>
</evidence>
<sequence>MSSDKTLNWSYTEEFAYETEAISAARMRGLELGVGPVSPGTGAALRMLASATGAKSIAEVGTGTGTSGLWLLDGMGPDGVLTTIDLDPELQREARRTFVSAGYGSSRVRLIQGRASDVMPRMAERSYDMVVLDSEPADGPLLVPGAFRMLRRGGVLVITRMLWHDHVADPARRDPVTVAVRELGKELRDREDLMTTILPVGDGLLVATRVA</sequence>
<dbReference type="GO" id="GO:0008171">
    <property type="term" value="F:O-methyltransferase activity"/>
    <property type="evidence" value="ECO:0007669"/>
    <property type="project" value="InterPro"/>
</dbReference>
<dbReference type="RefSeq" id="WP_200277144.1">
    <property type="nucleotide sequence ID" value="NZ_CP066802.1"/>
</dbReference>
<dbReference type="InterPro" id="IPR050362">
    <property type="entry name" value="Cation-dep_OMT"/>
</dbReference>
<dbReference type="InterPro" id="IPR002935">
    <property type="entry name" value="SAM_O-MeTrfase"/>
</dbReference>
<name>A0A7T7MAE4_9ACTO</name>